<proteinExistence type="predicted"/>
<sequence>MSGSNKARMQVLLTSMLSHLKATEGQVKFSDVSAKLNTDILSSADFIKLWKDCAKICYDEKAETMWYKHDFAIRSKTELLDLLKANVQVGGLDVKAVKAGYSGVIDAIKELEAEGQILVLRTKDGTPKTVYFNSLQDAVPRKYPSSTEFKAYWDKVTVPNDDEVSRVLAHAGLSVTEMASGKPTATKTKTKGKSRGRKAKITNTHLEGVDLSLPFK</sequence>
<dbReference type="Proteomes" id="UP000320333">
    <property type="component" value="Unassembled WGS sequence"/>
</dbReference>
<dbReference type="InterPro" id="IPR016656">
    <property type="entry name" value="TFIIE-bsu"/>
</dbReference>
<feature type="domain" description="TFA2 Winged helix" evidence="1">
    <location>
        <begin position="74"/>
        <end position="133"/>
    </location>
</feature>
<evidence type="ECO:0000313" key="2">
    <source>
        <dbReference type="EMBL" id="TPX39372.1"/>
    </source>
</evidence>
<dbReference type="InterPro" id="IPR040501">
    <property type="entry name" value="TFA2_Winged_2"/>
</dbReference>
<dbReference type="GO" id="GO:0001097">
    <property type="term" value="F:TFIIH-class transcription factor complex binding"/>
    <property type="evidence" value="ECO:0007669"/>
    <property type="project" value="TreeGrafter"/>
</dbReference>
<evidence type="ECO:0000259" key="1">
    <source>
        <dbReference type="Pfam" id="PF18121"/>
    </source>
</evidence>
<gene>
    <name evidence="2" type="ORF">CcCBS67573_g10673</name>
</gene>
<dbReference type="Pfam" id="PF18121">
    <property type="entry name" value="TFA2_Winged_2"/>
    <property type="match status" value="1"/>
</dbReference>
<accession>A0A507CI99</accession>
<dbReference type="PANTHER" id="PTHR12716">
    <property type="entry name" value="TRANSCRIPTION INITIATION FACTOR IIE, BETA SUBUNIT"/>
    <property type="match status" value="1"/>
</dbReference>
<protein>
    <recommendedName>
        <fullName evidence="1">TFA2 Winged helix domain-containing protein</fullName>
    </recommendedName>
</protein>
<name>A0A507CI99_9FUNG</name>
<dbReference type="STRING" id="246404.A0A507CI99"/>
<dbReference type="GO" id="GO:0006367">
    <property type="term" value="P:transcription initiation at RNA polymerase II promoter"/>
    <property type="evidence" value="ECO:0007669"/>
    <property type="project" value="InterPro"/>
</dbReference>
<reference evidence="2 3" key="1">
    <citation type="journal article" date="2019" name="Sci. Rep.">
        <title>Comparative genomics of chytrid fungi reveal insights into the obligate biotrophic and pathogenic lifestyle of Synchytrium endobioticum.</title>
        <authorList>
            <person name="van de Vossenberg B.T.L.H."/>
            <person name="Warris S."/>
            <person name="Nguyen H.D.T."/>
            <person name="van Gent-Pelzer M.P.E."/>
            <person name="Joly D.L."/>
            <person name="van de Geest H.C."/>
            <person name="Bonants P.J.M."/>
            <person name="Smith D.S."/>
            <person name="Levesque C.A."/>
            <person name="van der Lee T.A.J."/>
        </authorList>
    </citation>
    <scope>NUCLEOTIDE SEQUENCE [LARGE SCALE GENOMIC DNA]</scope>
    <source>
        <strain evidence="2 3">CBS 675.73</strain>
    </source>
</reference>
<organism evidence="2 3">
    <name type="scientific">Chytriomyces confervae</name>
    <dbReference type="NCBI Taxonomy" id="246404"/>
    <lineage>
        <taxon>Eukaryota</taxon>
        <taxon>Fungi</taxon>
        <taxon>Fungi incertae sedis</taxon>
        <taxon>Chytridiomycota</taxon>
        <taxon>Chytridiomycota incertae sedis</taxon>
        <taxon>Chytridiomycetes</taxon>
        <taxon>Chytridiales</taxon>
        <taxon>Chytriomycetaceae</taxon>
        <taxon>Chytriomyces</taxon>
    </lineage>
</organism>
<dbReference type="GO" id="GO:0005673">
    <property type="term" value="C:transcription factor TFIIE complex"/>
    <property type="evidence" value="ECO:0007669"/>
    <property type="project" value="InterPro"/>
</dbReference>
<keyword evidence="3" id="KW-1185">Reference proteome</keyword>
<dbReference type="PANTHER" id="PTHR12716:SF8">
    <property type="entry name" value="TRANSCRIPTION INITIATION FACTOR IIE SUBUNIT BETA"/>
    <property type="match status" value="1"/>
</dbReference>
<evidence type="ECO:0000313" key="3">
    <source>
        <dbReference type="Proteomes" id="UP000320333"/>
    </source>
</evidence>
<dbReference type="EMBL" id="QEAP01001927">
    <property type="protein sequence ID" value="TPX39372.1"/>
    <property type="molecule type" value="Genomic_DNA"/>
</dbReference>
<dbReference type="AlphaFoldDB" id="A0A507CI99"/>
<comment type="caution">
    <text evidence="2">The sequence shown here is derived from an EMBL/GenBank/DDBJ whole genome shotgun (WGS) entry which is preliminary data.</text>
</comment>
<dbReference type="OrthoDB" id="3907302at2759"/>